<evidence type="ECO:0000313" key="2">
    <source>
        <dbReference type="Proteomes" id="UP000246171"/>
    </source>
</evidence>
<dbReference type="AlphaFoldDB" id="A0A317UR90"/>
<reference evidence="1" key="1">
    <citation type="submission" date="2016-12" db="EMBL/GenBank/DDBJ databases">
        <title>The genomes of Aspergillus section Nigri reveals drivers in fungal speciation.</title>
        <authorList>
            <consortium name="DOE Joint Genome Institute"/>
            <person name="Vesth T.C."/>
            <person name="Nybo J."/>
            <person name="Theobald S."/>
            <person name="Brandl J."/>
            <person name="Frisvad J.C."/>
            <person name="Nielsen K.F."/>
            <person name="Lyhne E.K."/>
            <person name="Kogle M.E."/>
            <person name="Kuo A."/>
            <person name="Riley R."/>
            <person name="Clum A."/>
            <person name="Nolan M."/>
            <person name="Lipzen A."/>
            <person name="Salamov A."/>
            <person name="Henrissat B."/>
            <person name="Wiebenga A."/>
            <person name="De vries R.P."/>
            <person name="Grigoriev I.V."/>
            <person name="Mortensen U.H."/>
            <person name="Andersen M.R."/>
            <person name="Baker S.E."/>
        </authorList>
    </citation>
    <scope>NUCLEOTIDE SEQUENCE</scope>
    <source>
        <strain evidence="1">CBS 122712</strain>
    </source>
</reference>
<dbReference type="GeneID" id="37048495"/>
<dbReference type="EMBL" id="MSFU01000044">
    <property type="protein sequence ID" value="PWY62560.1"/>
    <property type="molecule type" value="Genomic_DNA"/>
</dbReference>
<dbReference type="Proteomes" id="UP000246171">
    <property type="component" value="Unassembled WGS sequence"/>
</dbReference>
<evidence type="ECO:0000313" key="1">
    <source>
        <dbReference type="EMBL" id="PWY62560.1"/>
    </source>
</evidence>
<name>A0A317UR90_ASPEC</name>
<proteinExistence type="predicted"/>
<dbReference type="RefSeq" id="XP_025382443.1">
    <property type="nucleotide sequence ID" value="XM_025526533.1"/>
</dbReference>
<protein>
    <submittedName>
        <fullName evidence="1">Uncharacterized protein</fullName>
    </submittedName>
</protein>
<gene>
    <name evidence="1" type="ORF">BO83DRAFT_189381</name>
</gene>
<dbReference type="VEuPathDB" id="FungiDB:BO83DRAFT_189381"/>
<keyword evidence="2" id="KW-1185">Reference proteome</keyword>
<organism evidence="1 2">
    <name type="scientific">Aspergillus eucalypticola (strain CBS 122712 / IBT 29274)</name>
    <dbReference type="NCBI Taxonomy" id="1448314"/>
    <lineage>
        <taxon>Eukaryota</taxon>
        <taxon>Fungi</taxon>
        <taxon>Dikarya</taxon>
        <taxon>Ascomycota</taxon>
        <taxon>Pezizomycotina</taxon>
        <taxon>Eurotiomycetes</taxon>
        <taxon>Eurotiomycetidae</taxon>
        <taxon>Eurotiales</taxon>
        <taxon>Aspergillaceae</taxon>
        <taxon>Aspergillus</taxon>
        <taxon>Aspergillus subgen. Circumdati</taxon>
    </lineage>
</organism>
<accession>A0A317UR90</accession>
<comment type="caution">
    <text evidence="1">The sequence shown here is derived from an EMBL/GenBank/DDBJ whole genome shotgun (WGS) entry which is preliminary data.</text>
</comment>
<sequence>MRSSHVSPISQFSLQCIRSKERKRSRESKFRFSLCTDSPQHSLIPHFCCFSPLFRLKRMHGICRWLGFLLHVLQPIQSKLHCIMFYRHGGSPSRHEEYLARLLSYYLLIHHFLPLFSRTVMILLRMHCVFS</sequence>